<feature type="binding site" description="axial binding residue" evidence="4">
    <location>
        <position position="378"/>
    </location>
    <ligand>
        <name>heme</name>
        <dbReference type="ChEBI" id="CHEBI:30413"/>
    </ligand>
    <ligandPart>
        <name>Fe</name>
        <dbReference type="ChEBI" id="CHEBI:18248"/>
    </ligandPart>
</feature>
<dbReference type="PANTHER" id="PTHR47955:SF15">
    <property type="entry name" value="CYTOCHROME P450 71A2-LIKE"/>
    <property type="match status" value="1"/>
</dbReference>
<dbReference type="InterPro" id="IPR001128">
    <property type="entry name" value="Cyt_P450"/>
</dbReference>
<dbReference type="GO" id="GO:0020037">
    <property type="term" value="F:heme binding"/>
    <property type="evidence" value="ECO:0007669"/>
    <property type="project" value="InterPro"/>
</dbReference>
<dbReference type="Proteomes" id="UP000242715">
    <property type="component" value="Unassembled WGS sequence"/>
</dbReference>
<dbReference type="GO" id="GO:0005506">
    <property type="term" value="F:iron ion binding"/>
    <property type="evidence" value="ECO:0007669"/>
    <property type="project" value="InterPro"/>
</dbReference>
<dbReference type="InterPro" id="IPR036396">
    <property type="entry name" value="Cyt_P450_sf"/>
</dbReference>
<name>A0A2Z6NPA7_TRISU</name>
<evidence type="ECO:0000313" key="6">
    <source>
        <dbReference type="Proteomes" id="UP000242715"/>
    </source>
</evidence>
<dbReference type="PRINTS" id="PR00385">
    <property type="entry name" value="P450"/>
</dbReference>
<accession>A0A2Z6NPA7</accession>
<comment type="similarity">
    <text evidence="1">Belongs to the cytochrome P450 family.</text>
</comment>
<reference evidence="6" key="1">
    <citation type="journal article" date="2017" name="Front. Plant Sci.">
        <title>Climate Clever Clovers: New Paradigm to Reduce the Environmental Footprint of Ruminants by Breeding Low Methanogenic Forages Utilizing Haplotype Variation.</title>
        <authorList>
            <person name="Kaur P."/>
            <person name="Appels R."/>
            <person name="Bayer P.E."/>
            <person name="Keeble-Gagnere G."/>
            <person name="Wang J."/>
            <person name="Hirakawa H."/>
            <person name="Shirasawa K."/>
            <person name="Vercoe P."/>
            <person name="Stefanova K."/>
            <person name="Durmic Z."/>
            <person name="Nichols P."/>
            <person name="Revell C."/>
            <person name="Isobe S.N."/>
            <person name="Edwards D."/>
            <person name="Erskine W."/>
        </authorList>
    </citation>
    <scope>NUCLEOTIDE SEQUENCE [LARGE SCALE GENOMIC DNA]</scope>
    <source>
        <strain evidence="6">cv. Daliak</strain>
    </source>
</reference>
<evidence type="ECO:0000256" key="3">
    <source>
        <dbReference type="ARBA" id="ARBA00023004"/>
    </source>
</evidence>
<dbReference type="InterPro" id="IPR002401">
    <property type="entry name" value="Cyt_P450_E_grp-I"/>
</dbReference>
<dbReference type="PRINTS" id="PR00463">
    <property type="entry name" value="EP450I"/>
</dbReference>
<sequence>MLLYLGKVPVIIVSSADVARKVMKTHDLVFSDRPQRKIFDILLYGSKDVASCAYGEYWRQVRSLSVLHLLSNKRVRSYRHVREEETLRMMEYIKKWCSSASPLNLTELCSATTNDITCRVAFGKRYREGIRGMKFQEVLSEFGELLGTVCIGDYIPWLDWFGKVNGIYSRAEKCAKYLDEFIEQVIEEHISHRFRNGTVDNEEQSDFVDVLLSVQKTNAIGFPIDRTEIKALILDMFAGGTDTTYTVLEWAMAELLRNETVMRKLQDEVRTVVGNRTHVTEEDLVNMNYLKYVIKETLRLHVPITLLVPRKSMEDVKLNGYDITAGTQVIINAWAIARDPSSWDEPLEFKPERFMNSSIDFKGLNFELIPFGSGRRGCPGMLFAIAVNELVLANLVYQFDWRLPDGVAGKDLDMSETVPVLVVSSADAASKVMKTHDLVFSDRPHSKIFDILLYGSKDVASCEYGEYWRQVKSLSVLYLLSNKRVRSYCRVREEETLRMMEYIKECCSSASPLNLTELCSTITNDIVCRVAFGKRYREGRGKKLQEVLSVFEELLGTVCIGDYIPWLDWLGKVNGLYSRAEKCAKYLDEFMEQVIEEHISRWSDGDVSVDSEDQNDFVDVLLSVQKINAIGFPIERTSIKALILDMFAAGTDTTYTVLEWAMTELLRHQTVMHKLQDEVRTVVSNKTHVTEEDLVNMNYLKAVIKETLRFHLPVPLLVPRKCMEDIKLDGYDIAAGTRVFINAWAIARDPSIWDEPLEFKPERFMNSSIDFKGLDFEFIPFGAGRRSCPGVMFAIAVNELVLANLVYQFDWKLPDGVAGKDLDMSETGGITCHRKYPLLAVATKYDRNV</sequence>
<keyword evidence="3 4" id="KW-0408">Iron</keyword>
<evidence type="ECO:0008006" key="7">
    <source>
        <dbReference type="Google" id="ProtNLM"/>
    </source>
</evidence>
<dbReference type="Gene3D" id="1.10.630.10">
    <property type="entry name" value="Cytochrome P450"/>
    <property type="match status" value="2"/>
</dbReference>
<dbReference type="CDD" id="cd11072">
    <property type="entry name" value="CYP71-like"/>
    <property type="match status" value="2"/>
</dbReference>
<keyword evidence="6" id="KW-1185">Reference proteome</keyword>
<dbReference type="GO" id="GO:0004497">
    <property type="term" value="F:monooxygenase activity"/>
    <property type="evidence" value="ECO:0007669"/>
    <property type="project" value="InterPro"/>
</dbReference>
<evidence type="ECO:0000256" key="1">
    <source>
        <dbReference type="ARBA" id="ARBA00010617"/>
    </source>
</evidence>
<dbReference type="GO" id="GO:0016705">
    <property type="term" value="F:oxidoreductase activity, acting on paired donors, with incorporation or reduction of molecular oxygen"/>
    <property type="evidence" value="ECO:0007669"/>
    <property type="project" value="InterPro"/>
</dbReference>
<protein>
    <recommendedName>
        <fullName evidence="7">Cytochrome P450</fullName>
    </recommendedName>
</protein>
<proteinExistence type="inferred from homology"/>
<dbReference type="AlphaFoldDB" id="A0A2Z6NPA7"/>
<dbReference type="PROSITE" id="PS00086">
    <property type="entry name" value="CYTOCHROME_P450"/>
    <property type="match status" value="2"/>
</dbReference>
<evidence type="ECO:0000256" key="2">
    <source>
        <dbReference type="ARBA" id="ARBA00022723"/>
    </source>
</evidence>
<dbReference type="OrthoDB" id="1470350at2759"/>
<evidence type="ECO:0000313" key="5">
    <source>
        <dbReference type="EMBL" id="GAU38470.1"/>
    </source>
</evidence>
<dbReference type="InterPro" id="IPR017972">
    <property type="entry name" value="Cyt_P450_CS"/>
</dbReference>
<dbReference type="PANTHER" id="PTHR47955">
    <property type="entry name" value="CYTOCHROME P450 FAMILY 71 PROTEIN"/>
    <property type="match status" value="1"/>
</dbReference>
<dbReference type="Pfam" id="PF00067">
    <property type="entry name" value="p450"/>
    <property type="match status" value="2"/>
</dbReference>
<keyword evidence="2 4" id="KW-0479">Metal-binding</keyword>
<dbReference type="FunFam" id="1.10.630.10:FF:000011">
    <property type="entry name" value="Cytochrome P450 83B1"/>
    <property type="match status" value="2"/>
</dbReference>
<comment type="cofactor">
    <cofactor evidence="4">
        <name>heme</name>
        <dbReference type="ChEBI" id="CHEBI:30413"/>
    </cofactor>
</comment>
<dbReference type="SUPFAM" id="SSF48264">
    <property type="entry name" value="Cytochrome P450"/>
    <property type="match status" value="2"/>
</dbReference>
<keyword evidence="4" id="KW-0349">Heme</keyword>
<gene>
    <name evidence="5" type="ORF">TSUD_64490</name>
</gene>
<dbReference type="EMBL" id="DF973717">
    <property type="protein sequence ID" value="GAU38470.1"/>
    <property type="molecule type" value="Genomic_DNA"/>
</dbReference>
<organism evidence="5 6">
    <name type="scientific">Trifolium subterraneum</name>
    <name type="common">Subterranean clover</name>
    <dbReference type="NCBI Taxonomy" id="3900"/>
    <lineage>
        <taxon>Eukaryota</taxon>
        <taxon>Viridiplantae</taxon>
        <taxon>Streptophyta</taxon>
        <taxon>Embryophyta</taxon>
        <taxon>Tracheophyta</taxon>
        <taxon>Spermatophyta</taxon>
        <taxon>Magnoliopsida</taxon>
        <taxon>eudicotyledons</taxon>
        <taxon>Gunneridae</taxon>
        <taxon>Pentapetalae</taxon>
        <taxon>rosids</taxon>
        <taxon>fabids</taxon>
        <taxon>Fabales</taxon>
        <taxon>Fabaceae</taxon>
        <taxon>Papilionoideae</taxon>
        <taxon>50 kb inversion clade</taxon>
        <taxon>NPAAA clade</taxon>
        <taxon>Hologalegina</taxon>
        <taxon>IRL clade</taxon>
        <taxon>Trifolieae</taxon>
        <taxon>Trifolium</taxon>
    </lineage>
</organism>
<evidence type="ECO:0000256" key="4">
    <source>
        <dbReference type="PIRSR" id="PIRSR602401-1"/>
    </source>
</evidence>